<accession>A0ABR3YXN1</accession>
<evidence type="ECO:0000313" key="2">
    <source>
        <dbReference type="Proteomes" id="UP001583280"/>
    </source>
</evidence>
<reference evidence="1 2" key="1">
    <citation type="journal article" date="2024" name="IMA Fungus">
        <title>IMA Genome - F19 : A genome assembly and annotation guide to empower mycologists, including annotated draft genome sequences of Ceratocystis pirilliformis, Diaporthe australafricana, Fusarium ophioides, Paecilomyces lecythidis, and Sporothrix stenoceras.</title>
        <authorList>
            <person name="Aylward J."/>
            <person name="Wilson A.M."/>
            <person name="Visagie C.M."/>
            <person name="Spraker J."/>
            <person name="Barnes I."/>
            <person name="Buitendag C."/>
            <person name="Ceriani C."/>
            <person name="Del Mar Angel L."/>
            <person name="du Plessis D."/>
            <person name="Fuchs T."/>
            <person name="Gasser K."/>
            <person name="Kramer D."/>
            <person name="Li W."/>
            <person name="Munsamy K."/>
            <person name="Piso A."/>
            <person name="Price J.L."/>
            <person name="Sonnekus B."/>
            <person name="Thomas C."/>
            <person name="van der Nest A."/>
            <person name="van Dijk A."/>
            <person name="van Heerden A."/>
            <person name="van Vuuren N."/>
            <person name="Yilmaz N."/>
            <person name="Duong T.A."/>
            <person name="van der Merwe N.A."/>
            <person name="Wingfield M.J."/>
            <person name="Wingfield B.D."/>
        </authorList>
    </citation>
    <scope>NUCLEOTIDE SEQUENCE [LARGE SCALE GENOMIC DNA]</scope>
    <source>
        <strain evidence="1 2">CMW 12675</strain>
    </source>
</reference>
<dbReference type="EMBL" id="JAWDJO010000125">
    <property type="protein sequence ID" value="KAL1892709.1"/>
    <property type="molecule type" value="Genomic_DNA"/>
</dbReference>
<keyword evidence="2" id="KW-1185">Reference proteome</keyword>
<sequence length="172" mass="19134">MEKVGAMNVDTELDTARLHHTEAKKDLAKAISKASKEFYQDLIANMTFLATVQKAAKWLNRPQKPRSQVMMVGGVSHTSTEDKIRALREIHLTESGLPDLDRPEVQVNTGGMWQPVTSAEVESAIRKPLNTAPGKDDIQNKLLAMSWLALGNLITDLFNGCIHSGIHFKRIF</sequence>
<organism evidence="1 2">
    <name type="scientific">Ceratocystis pirilliformis</name>
    <dbReference type="NCBI Taxonomy" id="259994"/>
    <lineage>
        <taxon>Eukaryota</taxon>
        <taxon>Fungi</taxon>
        <taxon>Dikarya</taxon>
        <taxon>Ascomycota</taxon>
        <taxon>Pezizomycotina</taxon>
        <taxon>Sordariomycetes</taxon>
        <taxon>Hypocreomycetidae</taxon>
        <taxon>Microascales</taxon>
        <taxon>Ceratocystidaceae</taxon>
        <taxon>Ceratocystis</taxon>
    </lineage>
</organism>
<proteinExistence type="predicted"/>
<dbReference type="Proteomes" id="UP001583280">
    <property type="component" value="Unassembled WGS sequence"/>
</dbReference>
<gene>
    <name evidence="1" type="ORF">Cpir12675_004443</name>
</gene>
<comment type="caution">
    <text evidence="1">The sequence shown here is derived from an EMBL/GenBank/DDBJ whole genome shotgun (WGS) entry which is preliminary data.</text>
</comment>
<protein>
    <submittedName>
        <fullName evidence="1">Uncharacterized protein</fullName>
    </submittedName>
</protein>
<feature type="non-terminal residue" evidence="1">
    <location>
        <position position="172"/>
    </location>
</feature>
<name>A0ABR3YXN1_9PEZI</name>
<evidence type="ECO:0000313" key="1">
    <source>
        <dbReference type="EMBL" id="KAL1892709.1"/>
    </source>
</evidence>